<feature type="repeat" description="TPR" evidence="3">
    <location>
        <begin position="892"/>
        <end position="925"/>
    </location>
</feature>
<evidence type="ECO:0000313" key="6">
    <source>
        <dbReference type="Proteomes" id="UP000004095"/>
    </source>
</evidence>
<keyword evidence="6" id="KW-1185">Reference proteome</keyword>
<dbReference type="InterPro" id="IPR011990">
    <property type="entry name" value="TPR-like_helical_dom_sf"/>
</dbReference>
<feature type="transmembrane region" description="Helical" evidence="4">
    <location>
        <begin position="176"/>
        <end position="196"/>
    </location>
</feature>
<name>A1ZXZ4_MICM2</name>
<gene>
    <name evidence="5" type="ORF">M23134_05533</name>
</gene>
<dbReference type="Pfam" id="PF13181">
    <property type="entry name" value="TPR_8"/>
    <property type="match status" value="1"/>
</dbReference>
<dbReference type="InterPro" id="IPR019734">
    <property type="entry name" value="TPR_rpt"/>
</dbReference>
<evidence type="ECO:0000313" key="5">
    <source>
        <dbReference type="EMBL" id="EAY24731.1"/>
    </source>
</evidence>
<dbReference type="SMART" id="SM00028">
    <property type="entry name" value="TPR"/>
    <property type="match status" value="4"/>
</dbReference>
<feature type="transmembrane region" description="Helical" evidence="4">
    <location>
        <begin position="246"/>
        <end position="264"/>
    </location>
</feature>
<feature type="transmembrane region" description="Helical" evidence="4">
    <location>
        <begin position="146"/>
        <end position="164"/>
    </location>
</feature>
<protein>
    <submittedName>
        <fullName evidence="5">Tetratricopeptide repeat domain protein</fullName>
    </submittedName>
</protein>
<feature type="transmembrane region" description="Helical" evidence="4">
    <location>
        <begin position="344"/>
        <end position="367"/>
    </location>
</feature>
<proteinExistence type="predicted"/>
<sequence length="1018" mass="116402">MKTLIFWREWNKTPRILYTLLLVVFLGALSWCMYHYTKGTDNVFGWTTNQKLDVIPVKLSTYTKGIFNIPIEGVSYVVKESFQTVTKTLNTPTRFVYGSFILLAMCVLLTVISSLQRLWYFAGMAIFMFFLSKFGFGYLGDSFGDSLFLIICIALYGLTSYYFQSFGKYLGLLPRLFSFIAITVGLGVWISVSSTVNFPVMYLSTFSWIIPLALTFVFITIIGHDIIYGFFHLIAKYNPGNKTNSIHFGIISFIYLGNLVLIFLKDRGNIDFDILYIDLYWLLVVSAVLGIWGYRRRGVTISKFISFNPQGGLLYLALGIIAFATIGYYQAIGNDAINSVIRDVILFSHIGYGVGYVVYVYVNLGVYMGQQVDLTKVAYQGQFMPHPMLRLVGLVFIFGFYSASKQIQREQMLAGYHSVAASTYWAHGNKRLTMEHYKLATQYFFYTHQPHYALANLKIDGSTELVEAITHLQHAIISKPTEHAYSRLAEIYTKEEQYIDAVFTLREGVKVFPGSMQLNNNLGLAYSQTEVGDSAIYYFEKADSLAKGSLIPKNNLMAYLAFKKAEQFDPKKLQNGEDKQDLATKSNHIALYNLYQTSYQQPLDEQLKTNPRLNGEKFAYLYNYLLNRSGKRDNKAIDSVLAKETRKIESNKDNRDYAYYLQYVRACFQYYGGNISHGINSLASIPATKSNGYYNAVLGLWLLEQGAYEPAISYLKTAKKLQNTQAAIYLGIALSEKGDIKGAIENWKEALARQAEKKGRHRKNDSVALSLAQKVMGAFTDTVALNTDEEKFILLHYRHKYLNEQNLKDTYSAIQDPNYKTWAAADLMNYYLDQEKVAEAEEIYKTLKVRKLDNYIKAEINHAYLRLLKAQEKNDLLLQFVDQLELGTLHRNKKPYFMGIAWYNIGDHKKAEEYFKQAVNAAPFSEEVILTVTDFYLNAKKDIDKAYKIVTNAVRRNPFSAPLYKSYALRALEMGLDGYGDTALESIQDLTDKVEFERFKKKYLAYKTALEEKRVSVK</sequence>
<feature type="transmembrane region" description="Helical" evidence="4">
    <location>
        <begin position="16"/>
        <end position="36"/>
    </location>
</feature>
<feature type="transmembrane region" description="Helical" evidence="4">
    <location>
        <begin position="95"/>
        <end position="112"/>
    </location>
</feature>
<dbReference type="PROSITE" id="PS50005">
    <property type="entry name" value="TPR"/>
    <property type="match status" value="1"/>
</dbReference>
<keyword evidence="4" id="KW-0472">Membrane</keyword>
<keyword evidence="1" id="KW-0677">Repeat</keyword>
<evidence type="ECO:0000256" key="1">
    <source>
        <dbReference type="ARBA" id="ARBA00022737"/>
    </source>
</evidence>
<accession>A1ZXZ4</accession>
<feature type="transmembrane region" description="Helical" evidence="4">
    <location>
        <begin position="208"/>
        <end position="234"/>
    </location>
</feature>
<dbReference type="SUPFAM" id="SSF48452">
    <property type="entry name" value="TPR-like"/>
    <property type="match status" value="2"/>
</dbReference>
<dbReference type="Proteomes" id="UP000004095">
    <property type="component" value="Unassembled WGS sequence"/>
</dbReference>
<feature type="transmembrane region" description="Helical" evidence="4">
    <location>
        <begin position="119"/>
        <end position="140"/>
    </location>
</feature>
<dbReference type="PANTHER" id="PTHR44186:SF1">
    <property type="entry name" value="BARDET-BIEDL SYNDROME 4 PROTEIN"/>
    <property type="match status" value="1"/>
</dbReference>
<dbReference type="OrthoDB" id="973593at2"/>
<organism evidence="5 6">
    <name type="scientific">Microscilla marina ATCC 23134</name>
    <dbReference type="NCBI Taxonomy" id="313606"/>
    <lineage>
        <taxon>Bacteria</taxon>
        <taxon>Pseudomonadati</taxon>
        <taxon>Bacteroidota</taxon>
        <taxon>Cytophagia</taxon>
        <taxon>Cytophagales</taxon>
        <taxon>Microscillaceae</taxon>
        <taxon>Microscilla</taxon>
    </lineage>
</organism>
<evidence type="ECO:0000256" key="3">
    <source>
        <dbReference type="PROSITE-ProRule" id="PRU00339"/>
    </source>
</evidence>
<feature type="transmembrane region" description="Helical" evidence="4">
    <location>
        <begin position="313"/>
        <end position="332"/>
    </location>
</feature>
<keyword evidence="2 3" id="KW-0802">TPR repeat</keyword>
<comment type="caution">
    <text evidence="5">The sequence shown here is derived from an EMBL/GenBank/DDBJ whole genome shotgun (WGS) entry which is preliminary data.</text>
</comment>
<dbReference type="AlphaFoldDB" id="A1ZXZ4"/>
<dbReference type="PANTHER" id="PTHR44186">
    <property type="match status" value="1"/>
</dbReference>
<evidence type="ECO:0000256" key="4">
    <source>
        <dbReference type="SAM" id="Phobius"/>
    </source>
</evidence>
<feature type="transmembrane region" description="Helical" evidence="4">
    <location>
        <begin position="388"/>
        <end position="404"/>
    </location>
</feature>
<evidence type="ECO:0000256" key="2">
    <source>
        <dbReference type="ARBA" id="ARBA00022803"/>
    </source>
</evidence>
<dbReference type="Gene3D" id="1.25.40.10">
    <property type="entry name" value="Tetratricopeptide repeat domain"/>
    <property type="match status" value="3"/>
</dbReference>
<reference evidence="5 6" key="1">
    <citation type="submission" date="2007-01" db="EMBL/GenBank/DDBJ databases">
        <authorList>
            <person name="Haygood M."/>
            <person name="Podell S."/>
            <person name="Anderson C."/>
            <person name="Hopkinson B."/>
            <person name="Roe K."/>
            <person name="Barbeau K."/>
            <person name="Gaasterland T."/>
            <person name="Ferriera S."/>
            <person name="Johnson J."/>
            <person name="Kravitz S."/>
            <person name="Beeson K."/>
            <person name="Sutton G."/>
            <person name="Rogers Y.-H."/>
            <person name="Friedman R."/>
            <person name="Frazier M."/>
            <person name="Venter J.C."/>
        </authorList>
    </citation>
    <scope>NUCLEOTIDE SEQUENCE [LARGE SCALE GENOMIC DNA]</scope>
    <source>
        <strain evidence="5 6">ATCC 23134</strain>
    </source>
</reference>
<dbReference type="RefSeq" id="WP_002704218.1">
    <property type="nucleotide sequence ID" value="NZ_AAWS01000062.1"/>
</dbReference>
<dbReference type="eggNOG" id="COG0457">
    <property type="taxonomic scope" value="Bacteria"/>
</dbReference>
<keyword evidence="4" id="KW-0812">Transmembrane</keyword>
<keyword evidence="4" id="KW-1133">Transmembrane helix</keyword>
<feature type="transmembrane region" description="Helical" evidence="4">
    <location>
        <begin position="270"/>
        <end position="292"/>
    </location>
</feature>
<dbReference type="EMBL" id="AAWS01000062">
    <property type="protein sequence ID" value="EAY24731.1"/>
    <property type="molecule type" value="Genomic_DNA"/>
</dbReference>